<comment type="caution">
    <text evidence="1">The sequence shown here is derived from an EMBL/GenBank/DDBJ whole genome shotgun (WGS) entry which is preliminary data.</text>
</comment>
<dbReference type="EMBL" id="JACJKX010000015">
    <property type="protein sequence ID" value="MBM6929178.1"/>
    <property type="molecule type" value="Genomic_DNA"/>
</dbReference>
<dbReference type="PANTHER" id="PTHR38767">
    <property type="entry name" value="DNA POLYMERASE III SUBUNIT CHI"/>
    <property type="match status" value="1"/>
</dbReference>
<dbReference type="InterPro" id="IPR036768">
    <property type="entry name" value="PolIII_chi_sf"/>
</dbReference>
<dbReference type="PANTHER" id="PTHR38767:SF1">
    <property type="entry name" value="DNA POLYMERASE III SUBUNIT CHI"/>
    <property type="match status" value="1"/>
</dbReference>
<name>A0ABS2GWD5_9BURK</name>
<dbReference type="Gene3D" id="3.40.50.10110">
    <property type="entry name" value="DNA polymerase III subunit chi"/>
    <property type="match status" value="1"/>
</dbReference>
<keyword evidence="2" id="KW-1185">Reference proteome</keyword>
<evidence type="ECO:0000313" key="1">
    <source>
        <dbReference type="EMBL" id="MBM6929178.1"/>
    </source>
</evidence>
<sequence>MAQRIDFHFNVTNRLLYACRVVRKARANNLTLAVWTKDRHKLDFFVRQLWSFEPTGFYPHVAADDELAAETPIVYHTDETLLPARDVLILLDDEVPDNWSVLFGRFGRVIDIVGTSEAERQPARERFKIYRSAGMAPVAHDQGGH</sequence>
<accession>A0ABS2GWD5</accession>
<dbReference type="Pfam" id="PF04364">
    <property type="entry name" value="DNA_pol3_chi"/>
    <property type="match status" value="1"/>
</dbReference>
<dbReference type="Proteomes" id="UP000777002">
    <property type="component" value="Unassembled WGS sequence"/>
</dbReference>
<dbReference type="RefSeq" id="WP_205050764.1">
    <property type="nucleotide sequence ID" value="NZ_JACJKX010000015.1"/>
</dbReference>
<dbReference type="InterPro" id="IPR007459">
    <property type="entry name" value="DNA_pol3_chi"/>
</dbReference>
<protein>
    <submittedName>
        <fullName evidence="1">DNA polymerase III subunit chi</fullName>
    </submittedName>
</protein>
<gene>
    <name evidence="1" type="ORF">H5985_07855</name>
</gene>
<proteinExistence type="predicted"/>
<organism evidence="1 2">
    <name type="scientific">Parasutterella secunda</name>
    <dbReference type="NCBI Taxonomy" id="626947"/>
    <lineage>
        <taxon>Bacteria</taxon>
        <taxon>Pseudomonadati</taxon>
        <taxon>Pseudomonadota</taxon>
        <taxon>Betaproteobacteria</taxon>
        <taxon>Burkholderiales</taxon>
        <taxon>Sutterellaceae</taxon>
        <taxon>Parasutterella</taxon>
    </lineage>
</organism>
<reference evidence="1 2" key="1">
    <citation type="journal article" date="2021" name="Sci. Rep.">
        <title>The distribution of antibiotic resistance genes in chicken gut microbiota commensals.</title>
        <authorList>
            <person name="Juricova H."/>
            <person name="Matiasovicova J."/>
            <person name="Kubasova T."/>
            <person name="Cejkova D."/>
            <person name="Rychlik I."/>
        </authorList>
    </citation>
    <scope>NUCLEOTIDE SEQUENCE [LARGE SCALE GENOMIC DNA]</scope>
    <source>
        <strain evidence="1 2">An562</strain>
    </source>
</reference>
<dbReference type="SUPFAM" id="SSF102400">
    <property type="entry name" value="DNA polymerase III chi subunit"/>
    <property type="match status" value="1"/>
</dbReference>
<evidence type="ECO:0000313" key="2">
    <source>
        <dbReference type="Proteomes" id="UP000777002"/>
    </source>
</evidence>